<dbReference type="AlphaFoldDB" id="A0A7X2YXM1"/>
<comment type="caution">
    <text evidence="2">The sequence shown here is derived from an EMBL/GenBank/DDBJ whole genome shotgun (WGS) entry which is preliminary data.</text>
</comment>
<organism evidence="2 3">
    <name type="scientific">Paenibacillus woosongensis</name>
    <dbReference type="NCBI Taxonomy" id="307580"/>
    <lineage>
        <taxon>Bacteria</taxon>
        <taxon>Bacillati</taxon>
        <taxon>Bacillota</taxon>
        <taxon>Bacilli</taxon>
        <taxon>Bacillales</taxon>
        <taxon>Paenibacillaceae</taxon>
        <taxon>Paenibacillus</taxon>
    </lineage>
</organism>
<dbReference type="Proteomes" id="UP000447876">
    <property type="component" value="Unassembled WGS sequence"/>
</dbReference>
<reference evidence="2 3" key="1">
    <citation type="submission" date="2019-11" db="EMBL/GenBank/DDBJ databases">
        <title>Draft genome sequences of five Paenibacillus species of dairy origin.</title>
        <authorList>
            <person name="Olajide A.M."/>
            <person name="Chen S."/>
            <person name="Lapointe G."/>
        </authorList>
    </citation>
    <scope>NUCLEOTIDE SEQUENCE [LARGE SCALE GENOMIC DNA]</scope>
    <source>
        <strain evidence="2 3">12CR55</strain>
    </source>
</reference>
<dbReference type="Pfam" id="PF14403">
    <property type="entry name" value="CP_ATPgrasp_2"/>
    <property type="match status" value="1"/>
</dbReference>
<evidence type="ECO:0000259" key="1">
    <source>
        <dbReference type="Pfam" id="PF14403"/>
    </source>
</evidence>
<protein>
    <recommendedName>
        <fullName evidence="1">Circularly permuted ATP-grasp type 2 domain-containing protein</fullName>
    </recommendedName>
</protein>
<dbReference type="SUPFAM" id="SSF56059">
    <property type="entry name" value="Glutathione synthetase ATP-binding domain-like"/>
    <property type="match status" value="1"/>
</dbReference>
<accession>A0A7X2YXM1</accession>
<feature type="domain" description="Circularly permuted ATP-grasp type 2" evidence="1">
    <location>
        <begin position="122"/>
        <end position="423"/>
    </location>
</feature>
<dbReference type="InterPro" id="IPR025841">
    <property type="entry name" value="CP_ATPgrasp_2"/>
</dbReference>
<evidence type="ECO:0000313" key="3">
    <source>
        <dbReference type="Proteomes" id="UP000447876"/>
    </source>
</evidence>
<dbReference type="EMBL" id="WNZW01000001">
    <property type="protein sequence ID" value="MUG43846.1"/>
    <property type="molecule type" value="Genomic_DNA"/>
</dbReference>
<proteinExistence type="predicted"/>
<gene>
    <name evidence="2" type="ORF">GNP95_02335</name>
</gene>
<sequence>MSKRKAWNPIWRILSLIRRRRSKMQRFLYEQDYSRMVASSGNRLDEEIKELEGRLENDGYVYRNKPFQLYPRVVILSSSDREWIRREAEQLIDILEKVIRLYEEDQATRQYFMLDEAASRLVRIDPGYQRKIRISRFDTYLVPGNESFKVLENNTDCPAGVIFTGRVNKVLRQIPSLSTYLQNIPPLYEEGIHKPDAFINELVSVFAEFSPGSRLRSMAILQLENRISLEVKEMVELLRKAGVEAVVTDPRQLSYREGKLYAGNQRIELIWNKINTADFIPLLDDSAALSDLIWACDDLAVCHVNSFQARFITESKLCLAYLSDPAFRKHFTDEECKILDKHIPWARKLSAVSPEDHEGQGMRKLFKLRREKLVLKTAYDIRGEGVVIGLSTSQEQWEELIDQCWNKPFIVQELVAAPEIPVPAGPDHSLVHKKFSADLFMFGGSFQGFGSKLSDELKVNVFQGGSKQAIFSVDNSAAELRGSEQTACTSCGNCTNTGERCS</sequence>
<name>A0A7X2YXM1_9BACL</name>
<dbReference type="OrthoDB" id="9771802at2"/>
<evidence type="ECO:0000313" key="2">
    <source>
        <dbReference type="EMBL" id="MUG43846.1"/>
    </source>
</evidence>